<evidence type="ECO:0000256" key="1">
    <source>
        <dbReference type="SAM" id="Phobius"/>
    </source>
</evidence>
<keyword evidence="1" id="KW-1133">Transmembrane helix</keyword>
<sequence length="59" mass="6283">MASPTIESLCCVTVNSDFSKGFLQDFQSVPYNSVSVVAAACGFFGAVFQVCVAHSNSQW</sequence>
<evidence type="ECO:0000313" key="3">
    <source>
        <dbReference type="Proteomes" id="UP000324222"/>
    </source>
</evidence>
<keyword evidence="1" id="KW-0472">Membrane</keyword>
<evidence type="ECO:0000313" key="2">
    <source>
        <dbReference type="EMBL" id="MPC36318.1"/>
    </source>
</evidence>
<comment type="caution">
    <text evidence="2">The sequence shown here is derived from an EMBL/GenBank/DDBJ whole genome shotgun (WGS) entry which is preliminary data.</text>
</comment>
<feature type="transmembrane region" description="Helical" evidence="1">
    <location>
        <begin position="33"/>
        <end position="53"/>
    </location>
</feature>
<gene>
    <name evidence="2" type="ORF">E2C01_029772</name>
</gene>
<dbReference type="AlphaFoldDB" id="A0A5B7ESW1"/>
<reference evidence="2 3" key="1">
    <citation type="submission" date="2019-05" db="EMBL/GenBank/DDBJ databases">
        <title>Another draft genome of Portunus trituberculatus and its Hox gene families provides insights of decapod evolution.</title>
        <authorList>
            <person name="Jeong J.-H."/>
            <person name="Song I."/>
            <person name="Kim S."/>
            <person name="Choi T."/>
            <person name="Kim D."/>
            <person name="Ryu S."/>
            <person name="Kim W."/>
        </authorList>
    </citation>
    <scope>NUCLEOTIDE SEQUENCE [LARGE SCALE GENOMIC DNA]</scope>
    <source>
        <tissue evidence="2">Muscle</tissue>
    </source>
</reference>
<protein>
    <submittedName>
        <fullName evidence="2">Uncharacterized protein</fullName>
    </submittedName>
</protein>
<keyword evidence="1" id="KW-0812">Transmembrane</keyword>
<dbReference type="EMBL" id="VSRR010003484">
    <property type="protein sequence ID" value="MPC36318.1"/>
    <property type="molecule type" value="Genomic_DNA"/>
</dbReference>
<organism evidence="2 3">
    <name type="scientific">Portunus trituberculatus</name>
    <name type="common">Swimming crab</name>
    <name type="synonym">Neptunus trituberculatus</name>
    <dbReference type="NCBI Taxonomy" id="210409"/>
    <lineage>
        <taxon>Eukaryota</taxon>
        <taxon>Metazoa</taxon>
        <taxon>Ecdysozoa</taxon>
        <taxon>Arthropoda</taxon>
        <taxon>Crustacea</taxon>
        <taxon>Multicrustacea</taxon>
        <taxon>Malacostraca</taxon>
        <taxon>Eumalacostraca</taxon>
        <taxon>Eucarida</taxon>
        <taxon>Decapoda</taxon>
        <taxon>Pleocyemata</taxon>
        <taxon>Brachyura</taxon>
        <taxon>Eubrachyura</taxon>
        <taxon>Portunoidea</taxon>
        <taxon>Portunidae</taxon>
        <taxon>Portuninae</taxon>
        <taxon>Portunus</taxon>
    </lineage>
</organism>
<keyword evidence="3" id="KW-1185">Reference proteome</keyword>
<dbReference type="Proteomes" id="UP000324222">
    <property type="component" value="Unassembled WGS sequence"/>
</dbReference>
<proteinExistence type="predicted"/>
<name>A0A5B7ESW1_PORTR</name>
<accession>A0A5B7ESW1</accession>